<proteinExistence type="predicted"/>
<accession>R7RZL1</accession>
<dbReference type="PROSITE" id="PS00211">
    <property type="entry name" value="ABC_TRANSPORTER_1"/>
    <property type="match status" value="1"/>
</dbReference>
<evidence type="ECO:0000259" key="12">
    <source>
        <dbReference type="PROSITE" id="PS50929"/>
    </source>
</evidence>
<sequence length="1573" mass="173369">MLNSTLVVQQAEHYVSEAARSRDDSPWSDTLVIPLYVSCFSFLVLVTKSSVCLAWRSDTQISPLDVKGLNGRVTAHGGAPIFTSEAIRLLVGCVVVAGLSISWFLTADVSNRRTIASFCLTLIYNCILAFFAIFSERLSVAVSHARFILAIAWGVLFVRDIVPFLTYTESPAEHGSLVWAIFCVLTFTGVLLPLFTPRKYVPFDPANPTPPNPVQTASPLTRILFIYLDKLVWKAYHALHLPLSELPPLADEDQVKNLVRIAFPQCDPLSKMFEEVDDTGKVQAKKAFGHWRMLLGLIVVFRRELATSCFLIACQTGTQLLSPYVLRQLLMYLEKSGEGAIVRPWVWALSLFLAPFVNVVLMQNYQQINSIIIVRMESILTQLVLQHALRIRMVADISGDEKTSPSGTTTPVTSESTAAPIDAESTSTGGPDGQPTETAEARSDLGTTVQESEDSTVITPPTTAPATSKSLVGRMNNLISADLQSLGRSMDVLQILVSVPIGIIGSTIFLYKLLGWSALAGLGITLLGLPLPRFLAKLLQNVSREMAKKSDDRVELVTETLSVIRMVKMFGWERKMSESINEKRQVELEWLFKNKVLALLTRSCQFIIPCLTEAATYSFYALVMKGVLDAATVFASIALFNILRTKLAHSLFFVPPVIKAKVSLDRITDFLTETELLDEFAPESETFSDMVTPIETNEIGFRAASFTWSNESNSGATTPSKRRFTLRVEEELLFKKGCINLIVGPTGCGKTSLLMALLGEMHFVQSGPDSWFNLPRAGGVAYAAQESWVMNATIKENILFDSLFNEDRYSQVIHQCGLTHDLSLFDAGDETEIGERGLTLSGGQKARVTLARAVYSSAEIILLDDVLAALDVHTAKWIVEKCFTGPLVQGRTLLLVTHNVSITAPIAEFVVSLGSDGQILSQGTMSDALAKNWKLREEARQEKEVEERAAAAVDVPDLDEEASKKEDKKDGKLVLEEETAEGHISWQSFKMYIEALGGPMFWSLFALATIFECIIEVLQPWILGQWANQYLTHRPEDVNVTFYLALYILFCAGMSVVYAIAQMILFKGALRASGMIHRRLISSILRTTLRWLDKTPVARIITRCTLDVSAIDSVIPDGFSSVFEVAVVLTVRFFVILIFTPRVGLVGIVIAAAGVTLGNIYMKAQLSVKREMSKAKAPVVAHFGAAVEGIISIRAYGAQESTLLKSAAKIDEYTRANRVFNDLSKWISIRVNGMGSMFAAALGFYYVYGHTNVNTSNAAFTLTLAFSFGQQIIWFVQQLNQFEVNGNSLERLQQYMVIEQEPSPTEDRLPPAYWPSSGELKVENLSARYSADGPKVLDNISFEIKAGERVGIVGRTGSGKSSLTLALLRCIITEGEVYYDGLPISSVNLDSLRSHITIIPQVPELLSGTLRRNLDPFDQFDDATLNSALRSAGLFSVQNEGEESMITLDTHMARGGSNLSVGQRQIIALARAMVLESKLLILDEATSAIDYKTDAVIQESLRTELKKDVTVITVAHRLQTIMDADKIMVLDAGEIVEFDRPSELLKKEDGFLKSLVDESGDKDALYAVARSSS</sequence>
<feature type="domain" description="ABC transporter" evidence="11">
    <location>
        <begin position="1320"/>
        <end position="1557"/>
    </location>
</feature>
<keyword evidence="3 10" id="KW-0812">Transmembrane</keyword>
<dbReference type="Pfam" id="PF00664">
    <property type="entry name" value="ABC_membrane"/>
    <property type="match status" value="2"/>
</dbReference>
<feature type="transmembrane region" description="Helical" evidence="10">
    <location>
        <begin position="517"/>
        <end position="536"/>
    </location>
</feature>
<organism evidence="13 14">
    <name type="scientific">Stereum hirsutum (strain FP-91666)</name>
    <name type="common">White-rot fungus</name>
    <dbReference type="NCBI Taxonomy" id="721885"/>
    <lineage>
        <taxon>Eukaryota</taxon>
        <taxon>Fungi</taxon>
        <taxon>Dikarya</taxon>
        <taxon>Basidiomycota</taxon>
        <taxon>Agaricomycotina</taxon>
        <taxon>Agaricomycetes</taxon>
        <taxon>Russulales</taxon>
        <taxon>Stereaceae</taxon>
        <taxon>Stereum</taxon>
    </lineage>
</organism>
<name>R7RZL1_STEHR</name>
<comment type="subcellular location">
    <subcellularLocation>
        <location evidence="1">Membrane</location>
        <topology evidence="1">Multi-pass membrane protein</topology>
    </subcellularLocation>
</comment>
<dbReference type="Gene3D" id="3.40.50.300">
    <property type="entry name" value="P-loop containing nucleotide triphosphate hydrolases"/>
    <property type="match status" value="2"/>
</dbReference>
<dbReference type="Gene3D" id="1.20.1560.10">
    <property type="entry name" value="ABC transporter type 1, transmembrane domain"/>
    <property type="match status" value="2"/>
</dbReference>
<feature type="transmembrane region" description="Helical" evidence="10">
    <location>
        <begin position="1000"/>
        <end position="1022"/>
    </location>
</feature>
<evidence type="ECO:0000259" key="11">
    <source>
        <dbReference type="PROSITE" id="PS50893"/>
    </source>
</evidence>
<feature type="domain" description="ABC transmembrane type-1" evidence="12">
    <location>
        <begin position="306"/>
        <end position="659"/>
    </location>
</feature>
<feature type="transmembrane region" description="Helical" evidence="10">
    <location>
        <begin position="1121"/>
        <end position="1139"/>
    </location>
</feature>
<feature type="region of interest" description="Disordered" evidence="9">
    <location>
        <begin position="399"/>
        <end position="468"/>
    </location>
</feature>
<dbReference type="GeneID" id="18804120"/>
<dbReference type="InterPro" id="IPR011527">
    <property type="entry name" value="ABC1_TM_dom"/>
</dbReference>
<feature type="transmembrane region" description="Helical" evidence="10">
    <location>
        <begin position="89"/>
        <end position="109"/>
    </location>
</feature>
<evidence type="ECO:0000313" key="14">
    <source>
        <dbReference type="Proteomes" id="UP000053927"/>
    </source>
</evidence>
<dbReference type="PANTHER" id="PTHR24223:SF356">
    <property type="entry name" value="ATP-BINDING CASSETTE TRANSPORTER ABC4"/>
    <property type="match status" value="1"/>
</dbReference>
<dbReference type="PROSITE" id="PS50893">
    <property type="entry name" value="ABC_TRANSPORTER_2"/>
    <property type="match status" value="2"/>
</dbReference>
<evidence type="ECO:0000256" key="6">
    <source>
        <dbReference type="ARBA" id="ARBA00022840"/>
    </source>
</evidence>
<dbReference type="InterPro" id="IPR017871">
    <property type="entry name" value="ABC_transporter-like_CS"/>
</dbReference>
<dbReference type="GO" id="GO:0016020">
    <property type="term" value="C:membrane"/>
    <property type="evidence" value="ECO:0007669"/>
    <property type="project" value="UniProtKB-SubCell"/>
</dbReference>
<dbReference type="InterPro" id="IPR027417">
    <property type="entry name" value="P-loop_NTPase"/>
</dbReference>
<dbReference type="FunFam" id="1.20.1560.10:FF:000013">
    <property type="entry name" value="ABC transporter C family member 2"/>
    <property type="match status" value="1"/>
</dbReference>
<dbReference type="EMBL" id="JH687398">
    <property type="protein sequence ID" value="EIM80350.1"/>
    <property type="molecule type" value="Genomic_DNA"/>
</dbReference>
<dbReference type="SMART" id="SM00382">
    <property type="entry name" value="AAA"/>
    <property type="match status" value="2"/>
</dbReference>
<dbReference type="CDD" id="cd18604">
    <property type="entry name" value="ABC_6TM_VMR1_D2_like"/>
    <property type="match status" value="1"/>
</dbReference>
<dbReference type="GO" id="GO:0016887">
    <property type="term" value="F:ATP hydrolysis activity"/>
    <property type="evidence" value="ECO:0007669"/>
    <property type="project" value="InterPro"/>
</dbReference>
<dbReference type="PROSITE" id="PS50929">
    <property type="entry name" value="ABC_TM1F"/>
    <property type="match status" value="2"/>
</dbReference>
<dbReference type="SUPFAM" id="SSF90123">
    <property type="entry name" value="ABC transporter transmembrane region"/>
    <property type="match status" value="2"/>
</dbReference>
<feature type="transmembrane region" description="Helical" evidence="10">
    <location>
        <begin position="177"/>
        <end position="195"/>
    </location>
</feature>
<dbReference type="CDD" id="cd18596">
    <property type="entry name" value="ABC_6TM_VMR1_D1_like"/>
    <property type="match status" value="1"/>
</dbReference>
<feature type="transmembrane region" description="Helical" evidence="10">
    <location>
        <begin position="147"/>
        <end position="165"/>
    </location>
</feature>
<evidence type="ECO:0000313" key="13">
    <source>
        <dbReference type="EMBL" id="EIM80350.1"/>
    </source>
</evidence>
<dbReference type="RefSeq" id="XP_007310488.1">
    <property type="nucleotide sequence ID" value="XM_007310426.1"/>
</dbReference>
<protein>
    <submittedName>
        <fullName evidence="13">p-loop containing nucleoside triphosphate hydrolase protein</fullName>
    </submittedName>
</protein>
<evidence type="ECO:0000256" key="1">
    <source>
        <dbReference type="ARBA" id="ARBA00004141"/>
    </source>
</evidence>
<evidence type="ECO:0000256" key="8">
    <source>
        <dbReference type="ARBA" id="ARBA00023136"/>
    </source>
</evidence>
<feature type="transmembrane region" description="Helical" evidence="10">
    <location>
        <begin position="115"/>
        <end position="135"/>
    </location>
</feature>
<keyword evidence="4" id="KW-0677">Repeat</keyword>
<dbReference type="KEGG" id="shs:STEHIDRAFT_172624"/>
<dbReference type="eggNOG" id="KOG0054">
    <property type="taxonomic scope" value="Eukaryota"/>
</dbReference>
<dbReference type="Proteomes" id="UP000053927">
    <property type="component" value="Unassembled WGS sequence"/>
</dbReference>
<dbReference type="GO" id="GO:0140359">
    <property type="term" value="F:ABC-type transporter activity"/>
    <property type="evidence" value="ECO:0007669"/>
    <property type="project" value="InterPro"/>
</dbReference>
<evidence type="ECO:0000256" key="2">
    <source>
        <dbReference type="ARBA" id="ARBA00022448"/>
    </source>
</evidence>
<dbReference type="SUPFAM" id="SSF52540">
    <property type="entry name" value="P-loop containing nucleoside triphosphate hydrolases"/>
    <property type="match status" value="2"/>
</dbReference>
<dbReference type="Pfam" id="PF00005">
    <property type="entry name" value="ABC_tran"/>
    <property type="match status" value="2"/>
</dbReference>
<evidence type="ECO:0000256" key="4">
    <source>
        <dbReference type="ARBA" id="ARBA00022737"/>
    </source>
</evidence>
<evidence type="ECO:0000256" key="5">
    <source>
        <dbReference type="ARBA" id="ARBA00022741"/>
    </source>
</evidence>
<feature type="compositionally biased region" description="Low complexity" evidence="9">
    <location>
        <begin position="404"/>
        <end position="417"/>
    </location>
</feature>
<gene>
    <name evidence="13" type="ORF">STEHIDRAFT_172624</name>
</gene>
<dbReference type="InterPro" id="IPR050173">
    <property type="entry name" value="ABC_transporter_C-like"/>
</dbReference>
<evidence type="ECO:0000256" key="3">
    <source>
        <dbReference type="ARBA" id="ARBA00022692"/>
    </source>
</evidence>
<feature type="transmembrane region" description="Helical" evidence="10">
    <location>
        <begin position="345"/>
        <end position="365"/>
    </location>
</feature>
<keyword evidence="8 10" id="KW-0472">Membrane</keyword>
<feature type="transmembrane region" description="Helical" evidence="10">
    <location>
        <begin position="1145"/>
        <end position="1162"/>
    </location>
</feature>
<keyword evidence="14" id="KW-1185">Reference proteome</keyword>
<evidence type="ECO:0000256" key="9">
    <source>
        <dbReference type="SAM" id="MobiDB-lite"/>
    </source>
</evidence>
<feature type="domain" description="ABC transmembrane type-1" evidence="12">
    <location>
        <begin position="1004"/>
        <end position="1283"/>
    </location>
</feature>
<dbReference type="CDD" id="cd03250">
    <property type="entry name" value="ABCC_MRP_domain1"/>
    <property type="match status" value="1"/>
</dbReference>
<evidence type="ECO:0000256" key="7">
    <source>
        <dbReference type="ARBA" id="ARBA00022989"/>
    </source>
</evidence>
<dbReference type="CDD" id="cd03244">
    <property type="entry name" value="ABCC_MRP_domain2"/>
    <property type="match status" value="1"/>
</dbReference>
<dbReference type="InterPro" id="IPR003439">
    <property type="entry name" value="ABC_transporter-like_ATP-bd"/>
</dbReference>
<feature type="compositionally biased region" description="Polar residues" evidence="9">
    <location>
        <begin position="445"/>
        <end position="458"/>
    </location>
</feature>
<feature type="transmembrane region" description="Helical" evidence="10">
    <location>
        <begin position="492"/>
        <end position="511"/>
    </location>
</feature>
<dbReference type="InterPro" id="IPR036640">
    <property type="entry name" value="ABC1_TM_sf"/>
</dbReference>
<keyword evidence="5" id="KW-0547">Nucleotide-binding</keyword>
<evidence type="ECO:0000256" key="10">
    <source>
        <dbReference type="SAM" id="Phobius"/>
    </source>
</evidence>
<keyword evidence="6" id="KW-0067">ATP-binding</keyword>
<reference evidence="14" key="1">
    <citation type="journal article" date="2012" name="Science">
        <title>The Paleozoic origin of enzymatic lignin decomposition reconstructed from 31 fungal genomes.</title>
        <authorList>
            <person name="Floudas D."/>
            <person name="Binder M."/>
            <person name="Riley R."/>
            <person name="Barry K."/>
            <person name="Blanchette R.A."/>
            <person name="Henrissat B."/>
            <person name="Martinez A.T."/>
            <person name="Otillar R."/>
            <person name="Spatafora J.W."/>
            <person name="Yadav J.S."/>
            <person name="Aerts A."/>
            <person name="Benoit I."/>
            <person name="Boyd A."/>
            <person name="Carlson A."/>
            <person name="Copeland A."/>
            <person name="Coutinho P.M."/>
            <person name="de Vries R.P."/>
            <person name="Ferreira P."/>
            <person name="Findley K."/>
            <person name="Foster B."/>
            <person name="Gaskell J."/>
            <person name="Glotzer D."/>
            <person name="Gorecki P."/>
            <person name="Heitman J."/>
            <person name="Hesse C."/>
            <person name="Hori C."/>
            <person name="Igarashi K."/>
            <person name="Jurgens J.A."/>
            <person name="Kallen N."/>
            <person name="Kersten P."/>
            <person name="Kohler A."/>
            <person name="Kuees U."/>
            <person name="Kumar T.K.A."/>
            <person name="Kuo A."/>
            <person name="LaButti K."/>
            <person name="Larrondo L.F."/>
            <person name="Lindquist E."/>
            <person name="Ling A."/>
            <person name="Lombard V."/>
            <person name="Lucas S."/>
            <person name="Lundell T."/>
            <person name="Martin R."/>
            <person name="McLaughlin D.J."/>
            <person name="Morgenstern I."/>
            <person name="Morin E."/>
            <person name="Murat C."/>
            <person name="Nagy L.G."/>
            <person name="Nolan M."/>
            <person name="Ohm R.A."/>
            <person name="Patyshakuliyeva A."/>
            <person name="Rokas A."/>
            <person name="Ruiz-Duenas F.J."/>
            <person name="Sabat G."/>
            <person name="Salamov A."/>
            <person name="Samejima M."/>
            <person name="Schmutz J."/>
            <person name="Slot J.C."/>
            <person name="St John F."/>
            <person name="Stenlid J."/>
            <person name="Sun H."/>
            <person name="Sun S."/>
            <person name="Syed K."/>
            <person name="Tsang A."/>
            <person name="Wiebenga A."/>
            <person name="Young D."/>
            <person name="Pisabarro A."/>
            <person name="Eastwood D.C."/>
            <person name="Martin F."/>
            <person name="Cullen D."/>
            <person name="Grigoriev I.V."/>
            <person name="Hibbett D.S."/>
        </authorList>
    </citation>
    <scope>NUCLEOTIDE SEQUENCE [LARGE SCALE GENOMIC DNA]</scope>
    <source>
        <strain evidence="14">FP-91666</strain>
    </source>
</reference>
<feature type="domain" description="ABC transporter" evidence="11">
    <location>
        <begin position="701"/>
        <end position="941"/>
    </location>
</feature>
<dbReference type="PANTHER" id="PTHR24223">
    <property type="entry name" value="ATP-BINDING CASSETTE SUB-FAMILY C"/>
    <property type="match status" value="1"/>
</dbReference>
<feature type="transmembrane region" description="Helical" evidence="10">
    <location>
        <begin position="1042"/>
        <end position="1066"/>
    </location>
</feature>
<dbReference type="InterPro" id="IPR003593">
    <property type="entry name" value="AAA+_ATPase"/>
</dbReference>
<keyword evidence="13" id="KW-0378">Hydrolase</keyword>
<dbReference type="FunFam" id="3.40.50.300:FF:000838">
    <property type="entry name" value="ABC multidrug transporter (Eurofung)"/>
    <property type="match status" value="1"/>
</dbReference>
<dbReference type="OrthoDB" id="6500128at2759"/>
<keyword evidence="2" id="KW-0813">Transport</keyword>
<dbReference type="GO" id="GO:0005524">
    <property type="term" value="F:ATP binding"/>
    <property type="evidence" value="ECO:0007669"/>
    <property type="project" value="UniProtKB-KW"/>
</dbReference>
<feature type="transmembrane region" description="Helical" evidence="10">
    <location>
        <begin position="1227"/>
        <end position="1248"/>
    </location>
</feature>
<keyword evidence="7 10" id="KW-1133">Transmembrane helix</keyword>